<accession>A0ABR8SWM9</accession>
<keyword evidence="1" id="KW-0547">Nucleotide-binding</keyword>
<dbReference type="PANTHER" id="PTHR30050">
    <property type="entry name" value="CHROMOSOMAL REPLICATION INITIATOR PROTEIN DNAA"/>
    <property type="match status" value="1"/>
</dbReference>
<comment type="caution">
    <text evidence="1">The sequence shown here is derived from an EMBL/GenBank/DDBJ whole genome shotgun (WGS) entry which is preliminary data.</text>
</comment>
<dbReference type="RefSeq" id="WP_191798964.1">
    <property type="nucleotide sequence ID" value="NZ_JACSQL010000002.1"/>
</dbReference>
<reference evidence="1 2" key="1">
    <citation type="submission" date="2020-08" db="EMBL/GenBank/DDBJ databases">
        <title>A Genomic Blueprint of the Chicken Gut Microbiome.</title>
        <authorList>
            <person name="Gilroy R."/>
            <person name="Ravi A."/>
            <person name="Getino M."/>
            <person name="Pursley I."/>
            <person name="Horton D.L."/>
            <person name="Alikhan N.-F."/>
            <person name="Baker D."/>
            <person name="Gharbi K."/>
            <person name="Hall N."/>
            <person name="Watson M."/>
            <person name="Adriaenssens E.M."/>
            <person name="Foster-Nyarko E."/>
            <person name="Jarju S."/>
            <person name="Secka A."/>
            <person name="Antonio M."/>
            <person name="Oren A."/>
            <person name="Chaudhuri R."/>
            <person name="La Ragione R.M."/>
            <person name="Hildebrand F."/>
            <person name="Pallen M.J."/>
        </authorList>
    </citation>
    <scope>NUCLEOTIDE SEQUENCE [LARGE SCALE GENOMIC DNA]</scope>
    <source>
        <strain evidence="1 2">Sa2BVA9</strain>
    </source>
</reference>
<dbReference type="Proteomes" id="UP000608071">
    <property type="component" value="Unassembled WGS sequence"/>
</dbReference>
<dbReference type="InterPro" id="IPR027417">
    <property type="entry name" value="P-loop_NTPase"/>
</dbReference>
<dbReference type="Gene3D" id="3.40.50.300">
    <property type="entry name" value="P-loop containing nucleotide triphosphate hydrolases"/>
    <property type="match status" value="1"/>
</dbReference>
<protein>
    <submittedName>
        <fullName evidence="1">ATP-binding protein</fullName>
    </submittedName>
</protein>
<sequence length="180" mass="20519">MEFIKNIDSNLEQGTWIYIFGDEVRAEEEAVTDPKITAYGTGKSFLLDCIANALSHRRIPGLYVTEEALYLDIKSTYSRGSEESETEALDRYYNVPVLLIDDLFTAPYKDWAEGKLYSILDERQKKGKITIMTSNYATGRIRNRLPVNGAKIASRIVGQAILIEMIGPDRREEEAKKRKM</sequence>
<keyword evidence="1" id="KW-0067">ATP-binding</keyword>
<dbReference type="EMBL" id="JACSQL010000002">
    <property type="protein sequence ID" value="MBD7967723.1"/>
    <property type="molecule type" value="Genomic_DNA"/>
</dbReference>
<proteinExistence type="predicted"/>
<evidence type="ECO:0000313" key="2">
    <source>
        <dbReference type="Proteomes" id="UP000608071"/>
    </source>
</evidence>
<dbReference type="SUPFAM" id="SSF52540">
    <property type="entry name" value="P-loop containing nucleoside triphosphate hydrolases"/>
    <property type="match status" value="1"/>
</dbReference>
<evidence type="ECO:0000313" key="1">
    <source>
        <dbReference type="EMBL" id="MBD7967723.1"/>
    </source>
</evidence>
<dbReference type="PANTHER" id="PTHR30050:SF4">
    <property type="entry name" value="ATP-BINDING PROTEIN RV3427C IN INSERTION SEQUENCE-RELATED"/>
    <property type="match status" value="1"/>
</dbReference>
<name>A0ABR8SWM9_9BACL</name>
<gene>
    <name evidence="1" type="ORF">H9647_06595</name>
</gene>
<keyword evidence="2" id="KW-1185">Reference proteome</keyword>
<dbReference type="GO" id="GO:0005524">
    <property type="term" value="F:ATP binding"/>
    <property type="evidence" value="ECO:0007669"/>
    <property type="project" value="UniProtKB-KW"/>
</dbReference>
<organism evidence="1 2">
    <name type="scientific">Paenibacillus gallinarum</name>
    <dbReference type="NCBI Taxonomy" id="2762232"/>
    <lineage>
        <taxon>Bacteria</taxon>
        <taxon>Bacillati</taxon>
        <taxon>Bacillota</taxon>
        <taxon>Bacilli</taxon>
        <taxon>Bacillales</taxon>
        <taxon>Paenibacillaceae</taxon>
        <taxon>Paenibacillus</taxon>
    </lineage>
</organism>